<dbReference type="GO" id="GO:0008270">
    <property type="term" value="F:zinc ion binding"/>
    <property type="evidence" value="ECO:0007669"/>
    <property type="project" value="UniProtKB-KW"/>
</dbReference>
<dbReference type="PROSITE" id="PS50135">
    <property type="entry name" value="ZF_ZZ_2"/>
    <property type="match status" value="1"/>
</dbReference>
<dbReference type="InterPro" id="IPR013083">
    <property type="entry name" value="Znf_RING/FYVE/PHD"/>
</dbReference>
<evidence type="ECO:0000256" key="1">
    <source>
        <dbReference type="ARBA" id="ARBA00022723"/>
    </source>
</evidence>
<gene>
    <name evidence="9" type="ORF">EUGRSUZ_L00369</name>
</gene>
<feature type="region of interest" description="Disordered" evidence="5">
    <location>
        <begin position="142"/>
        <end position="174"/>
    </location>
</feature>
<dbReference type="InterPro" id="IPR000433">
    <property type="entry name" value="Znf_ZZ"/>
</dbReference>
<reference evidence="9" key="1">
    <citation type="submission" date="2013-07" db="EMBL/GenBank/DDBJ databases">
        <title>The genome of Eucalyptus grandis.</title>
        <authorList>
            <person name="Schmutz J."/>
            <person name="Hayes R."/>
            <person name="Myburg A."/>
            <person name="Tuskan G."/>
            <person name="Grattapaglia D."/>
            <person name="Rokhsar D.S."/>
        </authorList>
    </citation>
    <scope>NUCLEOTIDE SEQUENCE</scope>
    <source>
        <tissue evidence="9">Leaf extractions</tissue>
    </source>
</reference>
<dbReference type="STRING" id="71139.A0A058ZXM0"/>
<keyword evidence="2 4" id="KW-0863">Zinc-finger</keyword>
<evidence type="ECO:0000313" key="9">
    <source>
        <dbReference type="EMBL" id="KCW45795.1"/>
    </source>
</evidence>
<dbReference type="FunCoup" id="A0A058ZXM0">
    <property type="interactions" value="638"/>
</dbReference>
<evidence type="ECO:0000256" key="3">
    <source>
        <dbReference type="ARBA" id="ARBA00022833"/>
    </source>
</evidence>
<dbReference type="InterPro" id="IPR017907">
    <property type="entry name" value="Znf_RING_CS"/>
</dbReference>
<feature type="domain" description="RING-type" evidence="6">
    <location>
        <begin position="196"/>
        <end position="234"/>
    </location>
</feature>
<dbReference type="Pfam" id="PF00569">
    <property type="entry name" value="ZZ"/>
    <property type="match status" value="1"/>
</dbReference>
<reference evidence="8" key="3">
    <citation type="submission" date="2023-04" db="EMBL/GenBank/DDBJ databases">
        <title>WGS assembly of Eucalyptus grandis.</title>
        <authorList>
            <person name="Myburg A."/>
            <person name="Grattapaglia D."/>
            <person name="Tuskan G."/>
            <person name="Hellsten U."/>
            <person name="Hayes R."/>
            <person name="Grimwood J."/>
            <person name="Jenkins J."/>
            <person name="Lindquist E."/>
            <person name="Tice H."/>
            <person name="Bauer D."/>
            <person name="Goodstein D."/>
            <person name="Dubchak I."/>
            <person name="Poliakov A."/>
            <person name="Mizrachi E."/>
            <person name="Kullan A."/>
            <person name="Hussey S."/>
            <person name="Pinard D."/>
            <person name="Van D."/>
            <person name="Singh P."/>
            <person name="Van J."/>
            <person name="Silva-Junior O."/>
            <person name="Togawa R."/>
            <person name="Pappas M."/>
            <person name="Faria D."/>
            <person name="Sansaloni C."/>
            <person name="Petroli C."/>
            <person name="Yang X."/>
            <person name="Ranjan P."/>
            <person name="Tschaplinski T."/>
            <person name="Ye C."/>
            <person name="Li T."/>
            <person name="Sterck L."/>
            <person name="Vanneste K."/>
            <person name="Murat F."/>
            <person name="Soler M."/>
            <person name="Clemente H."/>
            <person name="Saidi N."/>
            <person name="Cassan-Wang H."/>
            <person name="Dunand C."/>
            <person name="Hefer C."/>
            <person name="Bornberg-Bauer E."/>
            <person name="Kersting A."/>
            <person name="Vining K."/>
            <person name="Amarasinghe V."/>
            <person name="Ranik M."/>
            <person name="Naithani S."/>
            <person name="Elser J."/>
            <person name="Boyd A."/>
            <person name="Liston A."/>
            <person name="Spatafora J."/>
            <person name="Dharmwardhana P."/>
            <person name="Raja R."/>
            <person name="Sullivan C."/>
            <person name="Romanel E."/>
            <person name="Alves-Ferreira M."/>
            <person name="Kulheim C."/>
            <person name="Foley W."/>
            <person name="Carocha V."/>
            <person name="Paiva J."/>
            <person name="Kudrna D."/>
            <person name="Brommonschenkel S."/>
            <person name="Pasquali G."/>
            <person name="Byrne M."/>
            <person name="Rigault P."/>
            <person name="Tibbits J."/>
            <person name="Spokevicius A."/>
            <person name="Jones R."/>
            <person name="Steane D."/>
            <person name="Vaillancourt R."/>
            <person name="Potts B."/>
            <person name="Joubert F."/>
            <person name="Barry K."/>
            <person name="Pappas G."/>
            <person name="Strauss S."/>
            <person name="Jaiswal P."/>
            <person name="Grima-Pettenati J."/>
            <person name="Salse J."/>
            <person name="Van D."/>
            <person name="Rokhsar D."/>
            <person name="Schmutz J."/>
        </authorList>
    </citation>
    <scope>NUCLEOTIDE SEQUENCE</scope>
    <source>
        <tissue evidence="8">Leaf extractions</tissue>
    </source>
</reference>
<dbReference type="GO" id="GO:0061630">
    <property type="term" value="F:ubiquitin protein ligase activity"/>
    <property type="evidence" value="ECO:0000318"/>
    <property type="project" value="GO_Central"/>
</dbReference>
<evidence type="ECO:0008006" key="11">
    <source>
        <dbReference type="Google" id="ProtNLM"/>
    </source>
</evidence>
<reference evidence="8" key="4">
    <citation type="submission" date="2023-07" db="EMBL/GenBank/DDBJ databases">
        <authorList>
            <person name="Myburg A.A."/>
            <person name="Grattapaglia D."/>
            <person name="Tuskan G.A."/>
            <person name="Hellsten U."/>
            <person name="Hayes R.D."/>
            <person name="Grimwood J."/>
            <person name="Jenkins J."/>
            <person name="Lindquist E."/>
            <person name="Tice H."/>
            <person name="Bauer D."/>
            <person name="Goodstein D.M."/>
            <person name="Dubchak I."/>
            <person name="Poliakov A."/>
            <person name="Mizrachi E."/>
            <person name="Kullan A.R."/>
            <person name="Hussey S.G."/>
            <person name="Pinard D."/>
            <person name="Van D.M."/>
            <person name="Singh P."/>
            <person name="Van J.I."/>
            <person name="Silva-Junior O.B."/>
            <person name="Togawa R.C."/>
            <person name="Pappas M.R."/>
            <person name="Faria D.A."/>
            <person name="Sansaloni C.P."/>
            <person name="Petroli C.D."/>
            <person name="Yang X."/>
            <person name="Ranjan P."/>
            <person name="Tschaplinski T.J."/>
            <person name="Ye C.Y."/>
            <person name="Li T."/>
            <person name="Sterck L."/>
            <person name="Vanneste K."/>
            <person name="Murat F."/>
            <person name="Soler M."/>
            <person name="Clemente H.S."/>
            <person name="Saidi N."/>
            <person name="Cassan-Wang H."/>
            <person name="Dunand C."/>
            <person name="Hefer C.A."/>
            <person name="Bornberg-Bauer E."/>
            <person name="Kersting A.R."/>
            <person name="Vining K."/>
            <person name="Amarasinghe V."/>
            <person name="Ranik M."/>
            <person name="Naithani S."/>
            <person name="Elser J."/>
            <person name="Boyd A.E."/>
            <person name="Liston A."/>
            <person name="Spatafora J.W."/>
            <person name="Dharmwardhana P."/>
            <person name="Raja R."/>
            <person name="Sullivan C."/>
            <person name="Romanel E."/>
            <person name="Alves-Ferreira M."/>
            <person name="Kulheim C."/>
            <person name="Foley W."/>
            <person name="Carocha V."/>
            <person name="Paiva J."/>
            <person name="Kudrna D."/>
            <person name="Brommonschenkel S.H."/>
            <person name="Pasquali G."/>
            <person name="Byrne M."/>
            <person name="Rigault P."/>
            <person name="Tibbits J."/>
            <person name="Spokevicius A."/>
            <person name="Jones R.C."/>
            <person name="Steane D.A."/>
            <person name="Vaillancourt R.E."/>
            <person name="Potts B.M."/>
            <person name="Joubert F."/>
            <person name="Barry K."/>
            <person name="Pappas G.J."/>
            <person name="Strauss S.H."/>
            <person name="Jaiswal P."/>
            <person name="Grima-Pettenati J."/>
            <person name="Salse J."/>
            <person name="Van D.P."/>
            <person name="Rokhsar D.S."/>
            <person name="Schmutz J."/>
        </authorList>
    </citation>
    <scope>NUCLEOTIDE SEQUENCE</scope>
    <source>
        <tissue evidence="8">Leaf extractions</tissue>
    </source>
</reference>
<reference evidence="8" key="2">
    <citation type="journal article" date="2014" name="Nature">
        <title>The genome of Eucalyptus grandis.</title>
        <authorList>
            <person name="Myburg A.A."/>
            <person name="Grattapaglia D."/>
            <person name="Tuskan G.A."/>
            <person name="Hellsten U."/>
            <person name="Hayes R.D."/>
            <person name="Grimwood J."/>
            <person name="Jenkins J."/>
            <person name="Lindquist E."/>
            <person name="Tice H."/>
            <person name="Bauer D."/>
            <person name="Goodstein D.M."/>
            <person name="Dubchak I."/>
            <person name="Poliakov A."/>
            <person name="Mizrachi E."/>
            <person name="Kullan A.R."/>
            <person name="Hussey S.G."/>
            <person name="Pinard D."/>
            <person name="van der Merwe K."/>
            <person name="Singh P."/>
            <person name="van Jaarsveld I."/>
            <person name="Silva-Junior O.B."/>
            <person name="Togawa R.C."/>
            <person name="Pappas M.R."/>
            <person name="Faria D.A."/>
            <person name="Sansaloni C.P."/>
            <person name="Petroli C.D."/>
            <person name="Yang X."/>
            <person name="Ranjan P."/>
            <person name="Tschaplinski T.J."/>
            <person name="Ye C.Y."/>
            <person name="Li T."/>
            <person name="Sterck L."/>
            <person name="Vanneste K."/>
            <person name="Murat F."/>
            <person name="Soler M."/>
            <person name="Clemente H.S."/>
            <person name="Saidi N."/>
            <person name="Cassan-Wang H."/>
            <person name="Dunand C."/>
            <person name="Hefer C.A."/>
            <person name="Bornberg-Bauer E."/>
            <person name="Kersting A.R."/>
            <person name="Vining K."/>
            <person name="Amarasinghe V."/>
            <person name="Ranik M."/>
            <person name="Naithani S."/>
            <person name="Elser J."/>
            <person name="Boyd A.E."/>
            <person name="Liston A."/>
            <person name="Spatafora J.W."/>
            <person name="Dharmwardhana P."/>
            <person name="Raja R."/>
            <person name="Sullivan C."/>
            <person name="Romanel E."/>
            <person name="Alves-Ferreira M."/>
            <person name="Kulheim C."/>
            <person name="Foley W."/>
            <person name="Carocha V."/>
            <person name="Paiva J."/>
            <person name="Kudrna D."/>
            <person name="Brommonschenkel S.H."/>
            <person name="Pasquali G."/>
            <person name="Byrne M."/>
            <person name="Rigault P."/>
            <person name="Tibbits J."/>
            <person name="Spokevicius A."/>
            <person name="Jones R.C."/>
            <person name="Steane D.A."/>
            <person name="Vaillancourt R.E."/>
            <person name="Potts B.M."/>
            <person name="Joubert F."/>
            <person name="Barry K."/>
            <person name="Pappas G.J."/>
            <person name="Strauss S.H."/>
            <person name="Jaiswal P."/>
            <person name="Grima-Pettenati J."/>
            <person name="Salse J."/>
            <person name="Van de Peer Y."/>
            <person name="Rokhsar D.S."/>
            <person name="Schmutz J."/>
        </authorList>
    </citation>
    <scope>NUCLEOTIDE SEQUENCE</scope>
    <source>
        <tissue evidence="8">Leaf extractions</tissue>
    </source>
</reference>
<dbReference type="PANTHER" id="PTHR15898">
    <property type="entry name" value="BIFUNCTIONAL APOPTOSIS REGULATOR"/>
    <property type="match status" value="1"/>
</dbReference>
<feature type="region of interest" description="Disordered" evidence="5">
    <location>
        <begin position="381"/>
        <end position="434"/>
    </location>
</feature>
<dbReference type="SMART" id="SM00184">
    <property type="entry name" value="RING"/>
    <property type="match status" value="2"/>
</dbReference>
<dbReference type="InterPro" id="IPR043145">
    <property type="entry name" value="Znf_ZZ_sf"/>
</dbReference>
<dbReference type="EMBL" id="MU848266">
    <property type="protein sequence ID" value="KAK2633191.1"/>
    <property type="molecule type" value="Genomic_DNA"/>
</dbReference>
<dbReference type="Gene3D" id="3.30.40.10">
    <property type="entry name" value="Zinc/RING finger domain, C3HC4 (zinc finger)"/>
    <property type="match status" value="2"/>
</dbReference>
<feature type="domain" description="ZZ-type" evidence="7">
    <location>
        <begin position="298"/>
        <end position="362"/>
    </location>
</feature>
<evidence type="ECO:0000313" key="10">
    <source>
        <dbReference type="Proteomes" id="UP000030711"/>
    </source>
</evidence>
<dbReference type="FunFam" id="3.30.40.10:FF:000489">
    <property type="entry name" value="E3 ubiquitin-protein ligase PRT1"/>
    <property type="match status" value="1"/>
</dbReference>
<proteinExistence type="predicted"/>
<sequence length="434" mass="48869">MEEEQSARRMEELRSVAIDDAEPEQISESFTCRACLEFLCLLINELLISFDAACGHISCFWCVHQSMNGVRESKCRICQQPYLHFPSICLLLHFLLLKMYPDSYRRREILTLEEEKKMETFSPQFDALAWRSGDEEQQKLSHSSQSHMTCSGPNSSMETGSFSGEPQAGKVQSEPVEGIDSYDQSCKQITASDVLCAECKQLLFHPVSLNCGHVYCESCIVYPADEKLTCQVCKSRHPGGLPKVCLELDHFLEQQFPEEYALGRLTARPRLAISENGNSGADNELRNSSRSIDTSMTHLGVGCDYCGMYPIIGDRYQCQDCVEKIGFDLCGDCYNSRCKLPGRFNQQHRPEHKFRPKKPLYMQNYMLRLVTGQLDDGSTALVFPNEGSEDGVSPTAPTSLSDVQEDAENGLSINFVFEDEPDSEHQNNSQSNSN</sequence>
<evidence type="ECO:0000256" key="4">
    <source>
        <dbReference type="PROSITE-ProRule" id="PRU00228"/>
    </source>
</evidence>
<dbReference type="PANTHER" id="PTHR15898:SF13">
    <property type="entry name" value="BIFUNCTIONAL APOPTOSIS REGULATOR"/>
    <property type="match status" value="1"/>
</dbReference>
<name>A0A058ZXM0_EUCGR</name>
<dbReference type="Gramene" id="KCW45795">
    <property type="protein sequence ID" value="KCW45795"/>
    <property type="gene ID" value="EUGRSUZ_L00369"/>
</dbReference>
<keyword evidence="1" id="KW-0479">Metal-binding</keyword>
<evidence type="ECO:0000259" key="7">
    <source>
        <dbReference type="PROSITE" id="PS50135"/>
    </source>
</evidence>
<evidence type="ECO:0000313" key="8">
    <source>
        <dbReference type="EMBL" id="KAK2633191.1"/>
    </source>
</evidence>
<protein>
    <recommendedName>
        <fullName evidence="11">RING-type domain-containing protein</fullName>
    </recommendedName>
</protein>
<dbReference type="FunFam" id="3.30.60.90:FF:000014">
    <property type="entry name" value="E3 ubiquitin-protein ligase PRT1"/>
    <property type="match status" value="1"/>
</dbReference>
<accession>A0A058ZXM0</accession>
<dbReference type="Gene3D" id="3.30.60.90">
    <property type="match status" value="1"/>
</dbReference>
<dbReference type="SUPFAM" id="SSF57850">
    <property type="entry name" value="RING/U-box"/>
    <property type="match status" value="2"/>
</dbReference>
<organism evidence="9">
    <name type="scientific">Eucalyptus grandis</name>
    <name type="common">Flooded gum</name>
    <dbReference type="NCBI Taxonomy" id="71139"/>
    <lineage>
        <taxon>Eukaryota</taxon>
        <taxon>Viridiplantae</taxon>
        <taxon>Streptophyta</taxon>
        <taxon>Embryophyta</taxon>
        <taxon>Tracheophyta</taxon>
        <taxon>Spermatophyta</taxon>
        <taxon>Magnoliopsida</taxon>
        <taxon>eudicotyledons</taxon>
        <taxon>Gunneridae</taxon>
        <taxon>Pentapetalae</taxon>
        <taxon>rosids</taxon>
        <taxon>malvids</taxon>
        <taxon>Myrtales</taxon>
        <taxon>Myrtaceae</taxon>
        <taxon>Myrtoideae</taxon>
        <taxon>Eucalypteae</taxon>
        <taxon>Eucalyptus</taxon>
    </lineage>
</organism>
<dbReference type="Proteomes" id="UP000030711">
    <property type="component" value="Unassembled WGS sequence"/>
</dbReference>
<keyword evidence="3" id="KW-0862">Zinc</keyword>
<dbReference type="OMA" id="CDVHIGV"/>
<evidence type="ECO:0000256" key="2">
    <source>
        <dbReference type="ARBA" id="ARBA00022771"/>
    </source>
</evidence>
<dbReference type="GO" id="GO:0043161">
    <property type="term" value="P:proteasome-mediated ubiquitin-dependent protein catabolic process"/>
    <property type="evidence" value="ECO:0000318"/>
    <property type="project" value="GO_Central"/>
</dbReference>
<dbReference type="InParanoid" id="A0A058ZXM0"/>
<dbReference type="PROSITE" id="PS50089">
    <property type="entry name" value="ZF_RING_2"/>
    <property type="match status" value="1"/>
</dbReference>
<dbReference type="EMBL" id="KK198775">
    <property type="protein sequence ID" value="KCW45795.1"/>
    <property type="molecule type" value="Genomic_DNA"/>
</dbReference>
<dbReference type="PROSITE" id="PS00518">
    <property type="entry name" value="ZF_RING_1"/>
    <property type="match status" value="1"/>
</dbReference>
<evidence type="ECO:0000256" key="5">
    <source>
        <dbReference type="SAM" id="MobiDB-lite"/>
    </source>
</evidence>
<evidence type="ECO:0000259" key="6">
    <source>
        <dbReference type="PROSITE" id="PS50089"/>
    </source>
</evidence>
<dbReference type="AlphaFoldDB" id="A0A058ZXM0"/>
<feature type="compositionally biased region" description="Polar residues" evidence="5">
    <location>
        <begin position="142"/>
        <end position="164"/>
    </location>
</feature>
<keyword evidence="10" id="KW-1185">Reference proteome</keyword>
<dbReference type="InterPro" id="IPR001841">
    <property type="entry name" value="Znf_RING"/>
</dbReference>